<dbReference type="Proteomes" id="UP000829364">
    <property type="component" value="Chromosome 7"/>
</dbReference>
<proteinExistence type="predicted"/>
<sequence length="334" mass="36409">MLFPSMTMPLLVALMGGASCVSTGGPRDETPNGLLRTYHQQVEDLLREATSSTVCYKDYIGRLKASKQKPPNASLTAGIHDSDASARSSWVHLDNARKTAQNPKFERSGLVVEGLPDVLDTRGKHQGPYTEALQRTLKHLGEAAELAGEAHETVQRERANVLDELKKPPKDRRIDTSKAVVQMEELDGGARGLVVLGVAVAGVAVAGVITYAPFVAAHVETAQAIEELDEAVSRTRDVGARFALQARSNPHEVDIGMAVSLRDSAAHARRLLQVADDNIAVQDRLLPHVSDDQRAEASAVIHDAAVQVQDARMAIDQPRTWYLWFRNYVRSVAF</sequence>
<dbReference type="RefSeq" id="XP_047845240.1">
    <property type="nucleotide sequence ID" value="XM_047989241.1"/>
</dbReference>
<name>A0A9Q8QIT1_9HYPO</name>
<organism evidence="2 3">
    <name type="scientific">Purpureocillium takamizusanense</name>
    <dbReference type="NCBI Taxonomy" id="2060973"/>
    <lineage>
        <taxon>Eukaryota</taxon>
        <taxon>Fungi</taxon>
        <taxon>Dikarya</taxon>
        <taxon>Ascomycota</taxon>
        <taxon>Pezizomycotina</taxon>
        <taxon>Sordariomycetes</taxon>
        <taxon>Hypocreomycetidae</taxon>
        <taxon>Hypocreales</taxon>
        <taxon>Ophiocordycipitaceae</taxon>
        <taxon>Purpureocillium</taxon>
    </lineage>
</organism>
<dbReference type="KEGG" id="ptkz:JDV02_007716"/>
<keyword evidence="3" id="KW-1185">Reference proteome</keyword>
<dbReference type="AlphaFoldDB" id="A0A9Q8QIT1"/>
<protein>
    <submittedName>
        <fullName evidence="2">Uncharacterized protein</fullName>
    </submittedName>
</protein>
<feature type="chain" id="PRO_5040449860" evidence="1">
    <location>
        <begin position="21"/>
        <end position="334"/>
    </location>
</feature>
<evidence type="ECO:0000313" key="3">
    <source>
        <dbReference type="Proteomes" id="UP000829364"/>
    </source>
</evidence>
<keyword evidence="1" id="KW-0732">Signal</keyword>
<evidence type="ECO:0000256" key="1">
    <source>
        <dbReference type="SAM" id="SignalP"/>
    </source>
</evidence>
<accession>A0A9Q8QIT1</accession>
<dbReference type="GeneID" id="72069664"/>
<dbReference type="EMBL" id="CP086360">
    <property type="protein sequence ID" value="UNI21759.1"/>
    <property type="molecule type" value="Genomic_DNA"/>
</dbReference>
<feature type="signal peptide" evidence="1">
    <location>
        <begin position="1"/>
        <end position="20"/>
    </location>
</feature>
<evidence type="ECO:0000313" key="2">
    <source>
        <dbReference type="EMBL" id="UNI21759.1"/>
    </source>
</evidence>
<gene>
    <name evidence="2" type="ORF">JDV02_007716</name>
</gene>
<reference evidence="2" key="1">
    <citation type="submission" date="2021-11" db="EMBL/GenBank/DDBJ databases">
        <title>Purpureocillium_takamizusanense_genome.</title>
        <authorList>
            <person name="Nguyen N.-H."/>
        </authorList>
    </citation>
    <scope>NUCLEOTIDE SEQUENCE</scope>
    <source>
        <strain evidence="2">PT3</strain>
    </source>
</reference>